<dbReference type="EMBL" id="AP011947">
    <property type="protein sequence ID" value="BAM40644.1"/>
    <property type="molecule type" value="Genomic_DNA"/>
</dbReference>
<evidence type="ECO:0000256" key="2">
    <source>
        <dbReference type="SAM" id="Phobius"/>
    </source>
</evidence>
<organism evidence="3 4">
    <name type="scientific">Theileria orientalis strain Shintoku</name>
    <dbReference type="NCBI Taxonomy" id="869250"/>
    <lineage>
        <taxon>Eukaryota</taxon>
        <taxon>Sar</taxon>
        <taxon>Alveolata</taxon>
        <taxon>Apicomplexa</taxon>
        <taxon>Aconoidasida</taxon>
        <taxon>Piroplasmida</taxon>
        <taxon>Theileriidae</taxon>
        <taxon>Theileria</taxon>
    </lineage>
</organism>
<keyword evidence="2" id="KW-0472">Membrane</keyword>
<dbReference type="KEGG" id="tot:TOT_020000898"/>
<dbReference type="RefSeq" id="XP_009690945.1">
    <property type="nucleotide sequence ID" value="XM_009692650.1"/>
</dbReference>
<dbReference type="GeneID" id="20715010"/>
<feature type="transmembrane region" description="Helical" evidence="2">
    <location>
        <begin position="12"/>
        <end position="30"/>
    </location>
</feature>
<reference evidence="3 4" key="1">
    <citation type="journal article" date="2012" name="MBio">
        <title>Comparative genome analysis of three eukaryotic parasites with differing abilities to transform leukocytes reveals key mediators of Theileria-induced leukocyte transformation.</title>
        <authorList>
            <person name="Hayashida K."/>
            <person name="Hara Y."/>
            <person name="Abe T."/>
            <person name="Yamasaki C."/>
            <person name="Toyoda A."/>
            <person name="Kosuge T."/>
            <person name="Suzuki Y."/>
            <person name="Sato Y."/>
            <person name="Kawashima S."/>
            <person name="Katayama T."/>
            <person name="Wakaguri H."/>
            <person name="Inoue N."/>
            <person name="Homma K."/>
            <person name="Tada-Umezaki M."/>
            <person name="Yagi Y."/>
            <person name="Fujii Y."/>
            <person name="Habara T."/>
            <person name="Kanehisa M."/>
            <person name="Watanabe H."/>
            <person name="Ito K."/>
            <person name="Gojobori T."/>
            <person name="Sugawara H."/>
            <person name="Imanishi T."/>
            <person name="Weir W."/>
            <person name="Gardner M."/>
            <person name="Pain A."/>
            <person name="Shiels B."/>
            <person name="Hattori M."/>
            <person name="Nene V."/>
            <person name="Sugimoto C."/>
        </authorList>
    </citation>
    <scope>NUCLEOTIDE SEQUENCE [LARGE SCALE GENOMIC DNA]</scope>
    <source>
        <strain evidence="3 4">Shintoku</strain>
    </source>
</reference>
<keyword evidence="2" id="KW-0812">Transmembrane</keyword>
<sequence>MAHQYLKRYYRLDLYSSCIFPLFLFYQILFSDNTKSVDALLKKIVIVHMFTNTIMILYHVLVLPFLVKLTGSEDLQQQKSMKVEVAIFIVRHRLKEKMHLLARLYLYLLFLVFVLTTNNSPIYLLNYAYISMLFISVYFGTIVHFVLLPNSDQIEGYSRHLSILSSEMDKKFILNQVEDNIVLNYEHSPMLYKLCIIQVALGIFGVCFGNYLLLLDWFQLFARFPVTTYLGIFLGHLLSSVACNLAIMGGKETTGSLSKGREYSSKMERNAGESESVKRPRRGFIEFLLS</sequence>
<feature type="region of interest" description="Disordered" evidence="1">
    <location>
        <begin position="255"/>
        <end position="277"/>
    </location>
</feature>
<dbReference type="Proteomes" id="UP000003786">
    <property type="component" value="Chromosome 2"/>
</dbReference>
<feature type="transmembrane region" description="Helical" evidence="2">
    <location>
        <begin position="45"/>
        <end position="67"/>
    </location>
</feature>
<dbReference type="OrthoDB" id="10365996at2759"/>
<dbReference type="VEuPathDB" id="PiroplasmaDB:TOT_020000898"/>
<dbReference type="eggNOG" id="ENOG502TN2V">
    <property type="taxonomic scope" value="Eukaryota"/>
</dbReference>
<protein>
    <submittedName>
        <fullName evidence="3">Uncharacterized protein</fullName>
    </submittedName>
</protein>
<name>J4DPG1_THEOR</name>
<proteinExistence type="predicted"/>
<evidence type="ECO:0000313" key="3">
    <source>
        <dbReference type="EMBL" id="BAM40644.1"/>
    </source>
</evidence>
<feature type="transmembrane region" description="Helical" evidence="2">
    <location>
        <begin position="100"/>
        <end position="116"/>
    </location>
</feature>
<feature type="transmembrane region" description="Helical" evidence="2">
    <location>
        <begin position="226"/>
        <end position="247"/>
    </location>
</feature>
<gene>
    <name evidence="3" type="ORF">TOT_020000898</name>
</gene>
<accession>J4DPG1</accession>
<feature type="transmembrane region" description="Helical" evidence="2">
    <location>
        <begin position="191"/>
        <end position="214"/>
    </location>
</feature>
<dbReference type="OMA" id="TAMECIT"/>
<feature type="compositionally biased region" description="Basic and acidic residues" evidence="1">
    <location>
        <begin position="259"/>
        <end position="277"/>
    </location>
</feature>
<evidence type="ECO:0000313" key="4">
    <source>
        <dbReference type="Proteomes" id="UP000003786"/>
    </source>
</evidence>
<dbReference type="AlphaFoldDB" id="J4DPG1"/>
<feature type="transmembrane region" description="Helical" evidence="2">
    <location>
        <begin position="128"/>
        <end position="148"/>
    </location>
</feature>
<keyword evidence="2" id="KW-1133">Transmembrane helix</keyword>
<evidence type="ECO:0000256" key="1">
    <source>
        <dbReference type="SAM" id="MobiDB-lite"/>
    </source>
</evidence>
<keyword evidence="4" id="KW-1185">Reference proteome</keyword>